<dbReference type="Proteomes" id="UP001612741">
    <property type="component" value="Unassembled WGS sequence"/>
</dbReference>
<evidence type="ECO:0000256" key="1">
    <source>
        <dbReference type="SAM" id="MobiDB-lite"/>
    </source>
</evidence>
<dbReference type="PROSITE" id="PS51257">
    <property type="entry name" value="PROKAR_LIPOPROTEIN"/>
    <property type="match status" value="1"/>
</dbReference>
<dbReference type="RefSeq" id="WP_397091367.1">
    <property type="nucleotide sequence ID" value="NZ_JBITGY010000018.1"/>
</dbReference>
<feature type="chain" id="PRO_5045499081" evidence="2">
    <location>
        <begin position="20"/>
        <end position="150"/>
    </location>
</feature>
<protein>
    <submittedName>
        <fullName evidence="3">Uncharacterized protein</fullName>
    </submittedName>
</protein>
<evidence type="ECO:0000313" key="3">
    <source>
        <dbReference type="EMBL" id="MFI6505285.1"/>
    </source>
</evidence>
<evidence type="ECO:0000256" key="2">
    <source>
        <dbReference type="SAM" id="SignalP"/>
    </source>
</evidence>
<name>A0ABW7ZAS6_9ACTN</name>
<sequence>MWRFAPLAAFVLTASLATSCGQPGTTAAVQSSPTPSMSFTPIPEPSPTPTPEPTPPEPEDFSLRIKTLKKSCYGSAGCNVTYSIRVTLLKEIESDDTEYQVTYKVTGGDDPEINTFTIQGTQVTFQEEEFVSTPSSSSKLKAKVVEVEES</sequence>
<proteinExistence type="predicted"/>
<reference evidence="3 4" key="1">
    <citation type="submission" date="2024-10" db="EMBL/GenBank/DDBJ databases">
        <title>The Natural Products Discovery Center: Release of the First 8490 Sequenced Strains for Exploring Actinobacteria Biosynthetic Diversity.</title>
        <authorList>
            <person name="Kalkreuter E."/>
            <person name="Kautsar S.A."/>
            <person name="Yang D."/>
            <person name="Bader C.D."/>
            <person name="Teijaro C.N."/>
            <person name="Fluegel L."/>
            <person name="Davis C.M."/>
            <person name="Simpson J.R."/>
            <person name="Lauterbach L."/>
            <person name="Steele A.D."/>
            <person name="Gui C."/>
            <person name="Meng S."/>
            <person name="Li G."/>
            <person name="Viehrig K."/>
            <person name="Ye F."/>
            <person name="Su P."/>
            <person name="Kiefer A.F."/>
            <person name="Nichols A."/>
            <person name="Cepeda A.J."/>
            <person name="Yan W."/>
            <person name="Fan B."/>
            <person name="Jiang Y."/>
            <person name="Adhikari A."/>
            <person name="Zheng C.-J."/>
            <person name="Schuster L."/>
            <person name="Cowan T.M."/>
            <person name="Smanski M.J."/>
            <person name="Chevrette M.G."/>
            <person name="De Carvalho L.P.S."/>
            <person name="Shen B."/>
        </authorList>
    </citation>
    <scope>NUCLEOTIDE SEQUENCE [LARGE SCALE GENOMIC DNA]</scope>
    <source>
        <strain evidence="3 4">NPDC050545</strain>
    </source>
</reference>
<keyword evidence="4" id="KW-1185">Reference proteome</keyword>
<gene>
    <name evidence="3" type="ORF">ACIBG2_48450</name>
</gene>
<feature type="region of interest" description="Disordered" evidence="1">
    <location>
        <begin position="22"/>
        <end position="60"/>
    </location>
</feature>
<organism evidence="3 4">
    <name type="scientific">Nonomuraea typhae</name>
    <dbReference type="NCBI Taxonomy" id="2603600"/>
    <lineage>
        <taxon>Bacteria</taxon>
        <taxon>Bacillati</taxon>
        <taxon>Actinomycetota</taxon>
        <taxon>Actinomycetes</taxon>
        <taxon>Streptosporangiales</taxon>
        <taxon>Streptosporangiaceae</taxon>
        <taxon>Nonomuraea</taxon>
    </lineage>
</organism>
<feature type="compositionally biased region" description="Polar residues" evidence="1">
    <location>
        <begin position="22"/>
        <end position="39"/>
    </location>
</feature>
<feature type="signal peptide" evidence="2">
    <location>
        <begin position="1"/>
        <end position="19"/>
    </location>
</feature>
<comment type="caution">
    <text evidence="3">The sequence shown here is derived from an EMBL/GenBank/DDBJ whole genome shotgun (WGS) entry which is preliminary data.</text>
</comment>
<evidence type="ECO:0000313" key="4">
    <source>
        <dbReference type="Proteomes" id="UP001612741"/>
    </source>
</evidence>
<keyword evidence="2" id="KW-0732">Signal</keyword>
<feature type="compositionally biased region" description="Pro residues" evidence="1">
    <location>
        <begin position="42"/>
        <end position="56"/>
    </location>
</feature>
<dbReference type="EMBL" id="JBITGY010000018">
    <property type="protein sequence ID" value="MFI6505285.1"/>
    <property type="molecule type" value="Genomic_DNA"/>
</dbReference>
<accession>A0ABW7ZAS6</accession>